<sequence length="235" mass="25431">MMRSVKVAVFTNAVLLLLVVVVGAVCFFPLGAVTAGNVSDRVYYRGDAESGKVSLMFNVYGGADYIPGILDTLDSFGVKATFFIGGCWADDHTQTLREIAARGHELGNHGYFHKDQDKLSLSANKEEILRCHDLVKSLAGKEMGLFAPPSGAYSENTVNAAESLAYKVIMWSKDTIDWRDHDATLIFSRATAGIEGGDLVLMHPTEETAEALPSVLAFYKEKGLAQCTVSETLGL</sequence>
<dbReference type="SUPFAM" id="SSF88713">
    <property type="entry name" value="Glycoside hydrolase/deacetylase"/>
    <property type="match status" value="1"/>
</dbReference>
<dbReference type="InterPro" id="IPR011330">
    <property type="entry name" value="Glyco_hydro/deAcase_b/a-brl"/>
</dbReference>
<protein>
    <submittedName>
        <fullName evidence="2">Polysaccharide deacetylase family protein</fullName>
    </submittedName>
</protein>
<dbReference type="InterPro" id="IPR050248">
    <property type="entry name" value="Polysacc_deacetylase_ArnD"/>
</dbReference>
<name>A0A9D2CZ16_9FIRM</name>
<dbReference type="PANTHER" id="PTHR10587">
    <property type="entry name" value="GLYCOSYL TRANSFERASE-RELATED"/>
    <property type="match status" value="1"/>
</dbReference>
<reference evidence="2" key="2">
    <citation type="submission" date="2021-04" db="EMBL/GenBank/DDBJ databases">
        <authorList>
            <person name="Gilroy R."/>
        </authorList>
    </citation>
    <scope>NUCLEOTIDE SEQUENCE</scope>
    <source>
        <strain evidence="2">CHK187-5294</strain>
    </source>
</reference>
<dbReference type="EMBL" id="DXCL01000026">
    <property type="protein sequence ID" value="HIZ03461.1"/>
    <property type="molecule type" value="Genomic_DNA"/>
</dbReference>
<reference evidence="2" key="1">
    <citation type="journal article" date="2021" name="PeerJ">
        <title>Extensive microbial diversity within the chicken gut microbiome revealed by metagenomics and culture.</title>
        <authorList>
            <person name="Gilroy R."/>
            <person name="Ravi A."/>
            <person name="Getino M."/>
            <person name="Pursley I."/>
            <person name="Horton D.L."/>
            <person name="Alikhan N.F."/>
            <person name="Baker D."/>
            <person name="Gharbi K."/>
            <person name="Hall N."/>
            <person name="Watson M."/>
            <person name="Adriaenssens E.M."/>
            <person name="Foster-Nyarko E."/>
            <person name="Jarju S."/>
            <person name="Secka A."/>
            <person name="Antonio M."/>
            <person name="Oren A."/>
            <person name="Chaudhuri R.R."/>
            <person name="La Ragione R."/>
            <person name="Hildebrand F."/>
            <person name="Pallen M.J."/>
        </authorList>
    </citation>
    <scope>NUCLEOTIDE SEQUENCE</scope>
    <source>
        <strain evidence="2">CHK187-5294</strain>
    </source>
</reference>
<dbReference type="PROSITE" id="PS51677">
    <property type="entry name" value="NODB"/>
    <property type="match status" value="1"/>
</dbReference>
<dbReference type="AlphaFoldDB" id="A0A9D2CZ16"/>
<dbReference type="GO" id="GO:0005975">
    <property type="term" value="P:carbohydrate metabolic process"/>
    <property type="evidence" value="ECO:0007669"/>
    <property type="project" value="InterPro"/>
</dbReference>
<evidence type="ECO:0000313" key="2">
    <source>
        <dbReference type="EMBL" id="HIZ03461.1"/>
    </source>
</evidence>
<accession>A0A9D2CZ16</accession>
<dbReference type="PANTHER" id="PTHR10587:SF128">
    <property type="entry name" value="POLYSACCHARIDE DEACETYLASE PDAB-RELATED"/>
    <property type="match status" value="1"/>
</dbReference>
<comment type="caution">
    <text evidence="2">The sequence shown here is derived from an EMBL/GenBank/DDBJ whole genome shotgun (WGS) entry which is preliminary data.</text>
</comment>
<organism evidence="2 3">
    <name type="scientific">Candidatus Borkfalkia avistercoris</name>
    <dbReference type="NCBI Taxonomy" id="2838504"/>
    <lineage>
        <taxon>Bacteria</taxon>
        <taxon>Bacillati</taxon>
        <taxon>Bacillota</taxon>
        <taxon>Clostridia</taxon>
        <taxon>Christensenellales</taxon>
        <taxon>Christensenellaceae</taxon>
        <taxon>Candidatus Borkfalkia</taxon>
    </lineage>
</organism>
<gene>
    <name evidence="2" type="ORF">H9727_04160</name>
</gene>
<dbReference type="GO" id="GO:0016020">
    <property type="term" value="C:membrane"/>
    <property type="evidence" value="ECO:0007669"/>
    <property type="project" value="TreeGrafter"/>
</dbReference>
<proteinExistence type="predicted"/>
<dbReference type="Gene3D" id="3.20.20.370">
    <property type="entry name" value="Glycoside hydrolase/deacetylase"/>
    <property type="match status" value="1"/>
</dbReference>
<evidence type="ECO:0000313" key="3">
    <source>
        <dbReference type="Proteomes" id="UP000824132"/>
    </source>
</evidence>
<dbReference type="Proteomes" id="UP000824132">
    <property type="component" value="Unassembled WGS sequence"/>
</dbReference>
<evidence type="ECO:0000259" key="1">
    <source>
        <dbReference type="PROSITE" id="PS51677"/>
    </source>
</evidence>
<dbReference type="Pfam" id="PF01522">
    <property type="entry name" value="Polysacc_deac_1"/>
    <property type="match status" value="1"/>
</dbReference>
<feature type="domain" description="NodB homology" evidence="1">
    <location>
        <begin position="51"/>
        <end position="227"/>
    </location>
</feature>
<dbReference type="GO" id="GO:0016810">
    <property type="term" value="F:hydrolase activity, acting on carbon-nitrogen (but not peptide) bonds"/>
    <property type="evidence" value="ECO:0007669"/>
    <property type="project" value="InterPro"/>
</dbReference>
<dbReference type="InterPro" id="IPR002509">
    <property type="entry name" value="NODB_dom"/>
</dbReference>